<dbReference type="SUPFAM" id="SSF54637">
    <property type="entry name" value="Thioesterase/thiol ester dehydrase-isomerase"/>
    <property type="match status" value="1"/>
</dbReference>
<dbReference type="EMBL" id="CP012199">
    <property type="protein sequence ID" value="AMG73462.1"/>
    <property type="molecule type" value="Genomic_DNA"/>
</dbReference>
<dbReference type="PANTHER" id="PTHR34075:SF5">
    <property type="entry name" value="BLR3430 PROTEIN"/>
    <property type="match status" value="1"/>
</dbReference>
<dbReference type="InterPro" id="IPR029069">
    <property type="entry name" value="HotDog_dom_sf"/>
</dbReference>
<evidence type="ECO:0000256" key="1">
    <source>
        <dbReference type="SAM" id="MobiDB-lite"/>
    </source>
</evidence>
<dbReference type="AlphaFoldDB" id="A0AA86L2Y8"/>
<dbReference type="InterPro" id="IPR052513">
    <property type="entry name" value="Thioester_dehydratase-like"/>
</dbReference>
<accession>A0AA86L2Y8</accession>
<feature type="domain" description="ChsH2 C-terminal OB-fold" evidence="2">
    <location>
        <begin position="221"/>
        <end position="282"/>
    </location>
</feature>
<dbReference type="InterPro" id="IPR022002">
    <property type="entry name" value="ChsH2_Znr"/>
</dbReference>
<evidence type="ECO:0000259" key="3">
    <source>
        <dbReference type="Pfam" id="PF12172"/>
    </source>
</evidence>
<dbReference type="Gene3D" id="3.10.129.10">
    <property type="entry name" value="Hotdog Thioesterase"/>
    <property type="match status" value="1"/>
</dbReference>
<feature type="region of interest" description="Disordered" evidence="1">
    <location>
        <begin position="1"/>
        <end position="24"/>
    </location>
</feature>
<organism evidence="4 5">
    <name type="scientific">Sphingopyxis granuli</name>
    <dbReference type="NCBI Taxonomy" id="267128"/>
    <lineage>
        <taxon>Bacteria</taxon>
        <taxon>Pseudomonadati</taxon>
        <taxon>Pseudomonadota</taxon>
        <taxon>Alphaproteobacteria</taxon>
        <taxon>Sphingomonadales</taxon>
        <taxon>Sphingomonadaceae</taxon>
        <taxon>Sphingopyxis</taxon>
    </lineage>
</organism>
<dbReference type="PANTHER" id="PTHR34075">
    <property type="entry name" value="BLR3430 PROTEIN"/>
    <property type="match status" value="1"/>
</dbReference>
<proteinExistence type="predicted"/>
<name>A0AA86L2Y8_9SPHN</name>
<protein>
    <submittedName>
        <fullName evidence="4">Nucleic-acid-binding protein containing a Zn-ribbon</fullName>
    </submittedName>
</protein>
<gene>
    <name evidence="4" type="ORF">SGRAN_1069</name>
</gene>
<reference evidence="4 5" key="1">
    <citation type="journal article" date="2016" name="BMC Genomics">
        <title>Genomic analysis of the nitrate-respiring Sphingopyxis granuli (formerly Sphingomonas macrogoltabida) strain TFA.</title>
        <authorList>
            <person name="Garcia-Romero I."/>
            <person name="Perez-Pulido A.J."/>
            <person name="Gonzalez-Flores Y.E."/>
            <person name="Reyes-Ramirez F."/>
            <person name="Santero E."/>
            <person name="Floriano B."/>
        </authorList>
    </citation>
    <scope>NUCLEOTIDE SEQUENCE [LARGE SCALE GENOMIC DNA]</scope>
    <source>
        <strain evidence="4 5">TFA</strain>
    </source>
</reference>
<dbReference type="Pfam" id="PF01796">
    <property type="entry name" value="OB_ChsH2_C"/>
    <property type="match status" value="1"/>
</dbReference>
<evidence type="ECO:0000313" key="4">
    <source>
        <dbReference type="EMBL" id="AMG73462.1"/>
    </source>
</evidence>
<dbReference type="InterPro" id="IPR002878">
    <property type="entry name" value="ChsH2_C"/>
</dbReference>
<dbReference type="SUPFAM" id="SSF50249">
    <property type="entry name" value="Nucleic acid-binding proteins"/>
    <property type="match status" value="1"/>
</dbReference>
<feature type="domain" description="ChsH2 rubredoxin-like zinc ribbon" evidence="3">
    <location>
        <begin position="183"/>
        <end position="218"/>
    </location>
</feature>
<evidence type="ECO:0000313" key="5">
    <source>
        <dbReference type="Proteomes" id="UP000058599"/>
    </source>
</evidence>
<dbReference type="Proteomes" id="UP000058599">
    <property type="component" value="Chromosome"/>
</dbReference>
<sequence>MAEELTLNDSSRPDSGGDGAAPVTGSVVVDMGPVTAFDIARWSAALGLALDPSRDGMAVPAAFLPALACAACEQGGLLPRLFGADGEGVAPPQVVRIRTHLSDEIAVGRPVRVSLAAGPVEDYEKSAVGAGRAVRIAAGISGDGGASSSIVELTILQRNAGPAPAGRTRWPQPLVANDNRFWWDGVDRGVLLIQRCKECGTLRHPPGPSCPACGSLSWDTVTASGRGTVHSFTINHSRLGDLPSPYVVGLIALDEGVRIVSNIVGIDPADVRIGMEVEVRFRPANSLERAMPLFVPAGGDGILPACLRTGTGLEPVDIELPAARIAGAAVASNNLSPLHRDPAAARAAGYAATVLDLASAAAFAHDYLRRHDPGRIETFEVAAGRPVLADTVLTIRGSRSGAHDFAITASTPLGGGFDAQFSIRDSETSK</sequence>
<keyword evidence="5" id="KW-1185">Reference proteome</keyword>
<dbReference type="Gene3D" id="6.10.30.10">
    <property type="match status" value="1"/>
</dbReference>
<dbReference type="InterPro" id="IPR012340">
    <property type="entry name" value="NA-bd_OB-fold"/>
</dbReference>
<evidence type="ECO:0000259" key="2">
    <source>
        <dbReference type="Pfam" id="PF01796"/>
    </source>
</evidence>
<dbReference type="Pfam" id="PF12172">
    <property type="entry name" value="zf-ChsH2"/>
    <property type="match status" value="1"/>
</dbReference>
<dbReference type="KEGG" id="sgi:SGRAN_1069"/>
<dbReference type="RefSeq" id="WP_067181322.1">
    <property type="nucleotide sequence ID" value="NZ_CP012199.1"/>
</dbReference>